<dbReference type="HOGENOM" id="CLU_1360959_0_0_1"/>
<dbReference type="Proteomes" id="UP000014071">
    <property type="component" value="Unassembled WGS sequence"/>
</dbReference>
<evidence type="ECO:0000313" key="2">
    <source>
        <dbReference type="Proteomes" id="UP000014071"/>
    </source>
</evidence>
<dbReference type="GeneID" id="24108680"/>
<accession>R9P3E7</accession>
<sequence>MRETLCQSSSVCTSVDRVKIKRLYTMTSGREDVKRYWLQVLAMTGDEASCSLERTKGQQPDPDIDLKACVPETEEPRNHSVISAFIAFEGGYNGQGFGYRSVGLSQTWDVHIDAWRLNRIYSDSSCLHANATQELRTDSIRFQRVTPRKDTVGEGLPDTVLHRTEHGNLATEYRNVHSAVVKTSHVRCCHAIALRSGTTHV</sequence>
<name>R9P3E7_PSEHS</name>
<dbReference type="AlphaFoldDB" id="R9P3E7"/>
<dbReference type="RefSeq" id="XP_012189401.1">
    <property type="nucleotide sequence ID" value="XM_012334011.1"/>
</dbReference>
<protein>
    <submittedName>
        <fullName evidence="1">Uncharacterized protein</fullName>
    </submittedName>
</protein>
<gene>
    <name evidence="1" type="ORF">PHSY_003391</name>
</gene>
<proteinExistence type="predicted"/>
<dbReference type="EMBL" id="DF238798">
    <property type="protein sequence ID" value="GAC95814.1"/>
    <property type="molecule type" value="Genomic_DNA"/>
</dbReference>
<reference evidence="2" key="1">
    <citation type="journal article" date="2013" name="Genome Announc.">
        <title>Draft genome sequence of the basidiomycetous yeast-like fungus Pseudozyma hubeiensis SY62, which produces an abundant amount of the biosurfactant mannosylerythritol lipids.</title>
        <authorList>
            <person name="Konishi M."/>
            <person name="Hatada Y."/>
            <person name="Horiuchi J."/>
        </authorList>
    </citation>
    <scope>NUCLEOTIDE SEQUENCE [LARGE SCALE GENOMIC DNA]</scope>
    <source>
        <strain evidence="2">SY62</strain>
    </source>
</reference>
<evidence type="ECO:0000313" key="1">
    <source>
        <dbReference type="EMBL" id="GAC95814.1"/>
    </source>
</evidence>
<organism evidence="1 2">
    <name type="scientific">Pseudozyma hubeiensis (strain SY62)</name>
    <name type="common">Yeast</name>
    <dbReference type="NCBI Taxonomy" id="1305764"/>
    <lineage>
        <taxon>Eukaryota</taxon>
        <taxon>Fungi</taxon>
        <taxon>Dikarya</taxon>
        <taxon>Basidiomycota</taxon>
        <taxon>Ustilaginomycotina</taxon>
        <taxon>Ustilaginomycetes</taxon>
        <taxon>Ustilaginales</taxon>
        <taxon>Ustilaginaceae</taxon>
        <taxon>Pseudozyma</taxon>
    </lineage>
</organism>
<keyword evidence="2" id="KW-1185">Reference proteome</keyword>